<dbReference type="RefSeq" id="WP_259543658.1">
    <property type="nucleotide sequence ID" value="NZ_JANLCJ010000584.1"/>
</dbReference>
<evidence type="ECO:0000313" key="2">
    <source>
        <dbReference type="EMBL" id="MCS5737304.1"/>
    </source>
</evidence>
<feature type="non-terminal residue" evidence="2">
    <location>
        <position position="1"/>
    </location>
</feature>
<sequence>GDATTEGQSLLIIGFCYAYMATGIEEYWTLAKKYFDAYIKYFYAGQPVPMTEGAYICNWLVNGKQPTLANYPLSNDNTITHAGFLGDDESPFMNFQPGPNGQLQAKIPQGDPHYGEYLDRATFAYEGSLGWRSLVATVYASQADGSTDWTFGSSDRGKEYPVDWAITWDGKKMSYDDGQVDENPNRDNKNGTGYYLY</sequence>
<proteinExistence type="predicted"/>
<keyword evidence="3" id="KW-1185">Reference proteome</keyword>
<accession>A0ABT2HBN0</accession>
<comment type="caution">
    <text evidence="2">The sequence shown here is derived from an EMBL/GenBank/DDBJ whole genome shotgun (WGS) entry which is preliminary data.</text>
</comment>
<name>A0ABT2HBN0_9MICO</name>
<protein>
    <submittedName>
        <fullName evidence="2">Uncharacterized protein</fullName>
    </submittedName>
</protein>
<dbReference type="Proteomes" id="UP001165586">
    <property type="component" value="Unassembled WGS sequence"/>
</dbReference>
<feature type="non-terminal residue" evidence="2">
    <location>
        <position position="197"/>
    </location>
</feature>
<reference evidence="2" key="1">
    <citation type="submission" date="2022-08" db="EMBL/GenBank/DDBJ databases">
        <authorList>
            <person name="Deng Y."/>
            <person name="Han X.-F."/>
            <person name="Zhang Y.-Q."/>
        </authorList>
    </citation>
    <scope>NUCLEOTIDE SEQUENCE</scope>
    <source>
        <strain evidence="2">CPCC 203386</strain>
    </source>
</reference>
<organism evidence="2 3">
    <name type="scientific">Herbiconiux daphne</name>
    <dbReference type="NCBI Taxonomy" id="2970914"/>
    <lineage>
        <taxon>Bacteria</taxon>
        <taxon>Bacillati</taxon>
        <taxon>Actinomycetota</taxon>
        <taxon>Actinomycetes</taxon>
        <taxon>Micrococcales</taxon>
        <taxon>Microbacteriaceae</taxon>
        <taxon>Herbiconiux</taxon>
    </lineage>
</organism>
<dbReference type="EMBL" id="JANLCJ010000584">
    <property type="protein sequence ID" value="MCS5737304.1"/>
    <property type="molecule type" value="Genomic_DNA"/>
</dbReference>
<evidence type="ECO:0000256" key="1">
    <source>
        <dbReference type="SAM" id="MobiDB-lite"/>
    </source>
</evidence>
<evidence type="ECO:0000313" key="3">
    <source>
        <dbReference type="Proteomes" id="UP001165586"/>
    </source>
</evidence>
<feature type="region of interest" description="Disordered" evidence="1">
    <location>
        <begin position="175"/>
        <end position="197"/>
    </location>
</feature>
<gene>
    <name evidence="2" type="ORF">N1032_26595</name>
</gene>